<sequence>MDILIGDLKKEGRVMDAETFGFVAETFGLVAETLVKLGKEYEALGIFKNLDKYKCSIDKFTITTIINALCSRGHPKRAEGNCLNQIRHECLAQLCLQTPFGSNYESFDLTLFHIAPNINTLQELCSVVISTVGGLDELDFSLNKYRNSLTSSLVTQAIDSCKHEAHTRRLLRFFLWSSKNLSCKLEDKDYNYAFRVFTEKKDYTAMDILIGDLKKEGRVMDVETFGLVAETLVKLGKEDEASGIFKNLDKYKCYIDEFTVTAIINALCSRGHPKKAKGRNVKEARRIIQEMKSNGVAPDLICYNTFLRCLCELNLRRNLSGLVTEAFNVMMEMKSYKVFPTSISYNILLSCLGKTRRVKESCQILKKMKHSGCAPDWVSYYLVAKVLFLTDRFGKGKDIVDQMIENGLIPNHKFYYSLIGILCRVERVNCALELFEKIKRSSLGGYIPVYDVLIPKLYRGGDFEKGRELWDEATSMGISLQCSRDVLDPSITQVFKPKRPEKISLEDSIITKPPNKVKNLSSKMKREKPSLLSRGCLRNPNPLQRSSTSITSVPFLQPPTPFRDPTAATASPTAGPTTTGAAVNPSLSILFILFTPLSFSLSLSETAATAHRHSTTTSRLSSSIFLSFPSPVPFLLPRIAQIKFGMNVLLNSACKRPLGQIRRVSISLYSTLPPISTPLLLQLQELCSVVTSTVGGLDELEFSLNKYRDSLTSSLVTQAIDSCKYEAHTRRLLRFFLWSSKNLSCKLEDKDYNYALRVFTEKKDYTAMDILIGDLKKEGRVMDAETFGLVAETLVKLGKEDEALGIFKNLDKYKCSIDEFTVTAIINALCSRGHPKRAEGVVWHHKDKIAGTMLCIYRSILYGWSVQRNVKEARRIIQEMKSNGVAPDLICYNTFLRCLCERNLRRNPSGLVPEALNVMMEMKSYKVFPTLISYNILLSCLGKTRRVKESCQILKKMKHSGCAPDWLSYYLVAKVLFLTGRFGKGKDIVDQMIGNGLVPNHKFYYSLIGILCGVERVNRALELFEKMKRSSLGGYGPVYDVLIPKLCRGGNFEKGRELWDEATGMGISLQCSRDVLDPSITQVFKPKRPEKISLEDSTITKPPNKVKKLSSKMKVMRTKSASMKKKKRRNK</sequence>
<keyword evidence="2" id="KW-0677">Repeat</keyword>
<name>A0A444ZKJ4_ARAHY</name>
<dbReference type="PROSITE" id="PS51375">
    <property type="entry name" value="PPR"/>
    <property type="match status" value="3"/>
</dbReference>
<reference evidence="5 6" key="1">
    <citation type="submission" date="2019-01" db="EMBL/GenBank/DDBJ databases">
        <title>Sequencing of cultivated peanut Arachis hypogaea provides insights into genome evolution and oil improvement.</title>
        <authorList>
            <person name="Chen X."/>
        </authorList>
    </citation>
    <scope>NUCLEOTIDE SEQUENCE [LARGE SCALE GENOMIC DNA]</scope>
    <source>
        <strain evidence="6">cv. Fuhuasheng</strain>
        <tissue evidence="5">Leaves</tissue>
    </source>
</reference>
<dbReference type="InterPro" id="IPR011990">
    <property type="entry name" value="TPR-like_helical_dom_sf"/>
</dbReference>
<dbReference type="EMBL" id="SDMP01000014">
    <property type="protein sequence ID" value="RYR14684.1"/>
    <property type="molecule type" value="Genomic_DNA"/>
</dbReference>
<dbReference type="Pfam" id="PF13041">
    <property type="entry name" value="PPR_2"/>
    <property type="match status" value="3"/>
</dbReference>
<feature type="repeat" description="PPR" evidence="3">
    <location>
        <begin position="341"/>
        <end position="375"/>
    </location>
</feature>
<organism evidence="5 6">
    <name type="scientific">Arachis hypogaea</name>
    <name type="common">Peanut</name>
    <dbReference type="NCBI Taxonomy" id="3818"/>
    <lineage>
        <taxon>Eukaryota</taxon>
        <taxon>Viridiplantae</taxon>
        <taxon>Streptophyta</taxon>
        <taxon>Embryophyta</taxon>
        <taxon>Tracheophyta</taxon>
        <taxon>Spermatophyta</taxon>
        <taxon>Magnoliopsida</taxon>
        <taxon>eudicotyledons</taxon>
        <taxon>Gunneridae</taxon>
        <taxon>Pentapetalae</taxon>
        <taxon>rosids</taxon>
        <taxon>fabids</taxon>
        <taxon>Fabales</taxon>
        <taxon>Fabaceae</taxon>
        <taxon>Papilionoideae</taxon>
        <taxon>50 kb inversion clade</taxon>
        <taxon>dalbergioids sensu lato</taxon>
        <taxon>Dalbergieae</taxon>
        <taxon>Pterocarpus clade</taxon>
        <taxon>Arachis</taxon>
    </lineage>
</organism>
<proteinExistence type="inferred from homology"/>
<dbReference type="GO" id="GO:0003729">
    <property type="term" value="F:mRNA binding"/>
    <property type="evidence" value="ECO:0007669"/>
    <property type="project" value="TreeGrafter"/>
</dbReference>
<dbReference type="FunFam" id="1.25.40.10:FF:000910">
    <property type="entry name" value="Pentatricopeptide repeat-containing protein At5g14080"/>
    <property type="match status" value="1"/>
</dbReference>
<dbReference type="Pfam" id="PF01535">
    <property type="entry name" value="PPR"/>
    <property type="match status" value="2"/>
</dbReference>
<dbReference type="PANTHER" id="PTHR47938">
    <property type="entry name" value="RESPIRATORY COMPLEX I CHAPERONE (CIA84), PUTATIVE (AFU_ORTHOLOGUE AFUA_2G06020)-RELATED"/>
    <property type="match status" value="1"/>
</dbReference>
<feature type="compositionally biased region" description="Low complexity" evidence="4">
    <location>
        <begin position="565"/>
        <end position="577"/>
    </location>
</feature>
<dbReference type="Proteomes" id="UP000289738">
    <property type="component" value="Chromosome B04"/>
</dbReference>
<evidence type="ECO:0000256" key="1">
    <source>
        <dbReference type="ARBA" id="ARBA00007626"/>
    </source>
</evidence>
<accession>A0A444ZKJ4</accession>
<evidence type="ECO:0000313" key="5">
    <source>
        <dbReference type="EMBL" id="RYR14684.1"/>
    </source>
</evidence>
<gene>
    <name evidence="5" type="ORF">Ahy_B04g071349</name>
</gene>
<protein>
    <recommendedName>
        <fullName evidence="7">Pentacotripeptide-repeat region of PRORP domain-containing protein</fullName>
    </recommendedName>
</protein>
<dbReference type="GO" id="GO:0005739">
    <property type="term" value="C:mitochondrion"/>
    <property type="evidence" value="ECO:0007669"/>
    <property type="project" value="TreeGrafter"/>
</dbReference>
<feature type="region of interest" description="Disordered" evidence="4">
    <location>
        <begin position="1094"/>
        <end position="1131"/>
    </location>
</feature>
<evidence type="ECO:0000256" key="4">
    <source>
        <dbReference type="SAM" id="MobiDB-lite"/>
    </source>
</evidence>
<dbReference type="InterPro" id="IPR002885">
    <property type="entry name" value="PPR_rpt"/>
</dbReference>
<feature type="repeat" description="PPR" evidence="3">
    <location>
        <begin position="930"/>
        <end position="964"/>
    </location>
</feature>
<dbReference type="Gene3D" id="1.25.40.10">
    <property type="entry name" value="Tetratricopeptide repeat domain"/>
    <property type="match status" value="6"/>
</dbReference>
<evidence type="ECO:0000313" key="6">
    <source>
        <dbReference type="Proteomes" id="UP000289738"/>
    </source>
</evidence>
<dbReference type="STRING" id="3818.A0A444ZKJ4"/>
<evidence type="ECO:0000256" key="2">
    <source>
        <dbReference type="ARBA" id="ARBA00022737"/>
    </source>
</evidence>
<dbReference type="NCBIfam" id="TIGR00756">
    <property type="entry name" value="PPR"/>
    <property type="match status" value="3"/>
</dbReference>
<comment type="caution">
    <text evidence="5">The sequence shown here is derived from an EMBL/GenBank/DDBJ whole genome shotgun (WGS) entry which is preliminary data.</text>
</comment>
<evidence type="ECO:0000256" key="3">
    <source>
        <dbReference type="PROSITE-ProRule" id="PRU00708"/>
    </source>
</evidence>
<dbReference type="PANTHER" id="PTHR47938:SF9">
    <property type="entry name" value="OS10G0422300 PROTEIN"/>
    <property type="match status" value="1"/>
</dbReference>
<comment type="similarity">
    <text evidence="1">Belongs to the PPR family. P subfamily.</text>
</comment>
<evidence type="ECO:0008006" key="7">
    <source>
        <dbReference type="Google" id="ProtNLM"/>
    </source>
</evidence>
<dbReference type="AlphaFoldDB" id="A0A444ZKJ4"/>
<keyword evidence="6" id="KW-1185">Reference proteome</keyword>
<dbReference type="Pfam" id="PF13812">
    <property type="entry name" value="PPR_3"/>
    <property type="match status" value="1"/>
</dbReference>
<feature type="compositionally biased region" description="Polar residues" evidence="4">
    <location>
        <begin position="541"/>
        <end position="554"/>
    </location>
</feature>
<feature type="repeat" description="PPR" evidence="3">
    <location>
        <begin position="853"/>
        <end position="887"/>
    </location>
</feature>
<feature type="region of interest" description="Disordered" evidence="4">
    <location>
        <begin position="532"/>
        <end position="577"/>
    </location>
</feature>
<feature type="compositionally biased region" description="Basic residues" evidence="4">
    <location>
        <begin position="1104"/>
        <end position="1131"/>
    </location>
</feature>